<dbReference type="InterPro" id="IPR013766">
    <property type="entry name" value="Thioredoxin_domain"/>
</dbReference>
<feature type="signal peptide" evidence="3">
    <location>
        <begin position="1"/>
        <end position="19"/>
    </location>
</feature>
<dbReference type="Pfam" id="PF00085">
    <property type="entry name" value="Thioredoxin"/>
    <property type="match status" value="1"/>
</dbReference>
<protein>
    <submittedName>
        <fullName evidence="6">Thioredoxin domain-containing protein 5 homolog</fullName>
    </submittedName>
</protein>
<dbReference type="GeneID" id="107274446"/>
<dbReference type="InterPro" id="IPR036249">
    <property type="entry name" value="Thioredoxin-like_sf"/>
</dbReference>
<organism evidence="5 6">
    <name type="scientific">Cephus cinctus</name>
    <name type="common">Wheat stem sawfly</name>
    <dbReference type="NCBI Taxonomy" id="211228"/>
    <lineage>
        <taxon>Eukaryota</taxon>
        <taxon>Metazoa</taxon>
        <taxon>Ecdysozoa</taxon>
        <taxon>Arthropoda</taxon>
        <taxon>Hexapoda</taxon>
        <taxon>Insecta</taxon>
        <taxon>Pterygota</taxon>
        <taxon>Neoptera</taxon>
        <taxon>Endopterygota</taxon>
        <taxon>Hymenoptera</taxon>
        <taxon>Cephoidea</taxon>
        <taxon>Cephidae</taxon>
        <taxon>Cephus</taxon>
    </lineage>
</organism>
<dbReference type="GO" id="GO:0006457">
    <property type="term" value="P:protein folding"/>
    <property type="evidence" value="ECO:0007669"/>
    <property type="project" value="TreeGrafter"/>
</dbReference>
<gene>
    <name evidence="6" type="primary">LOC107274446</name>
</gene>
<comment type="similarity">
    <text evidence="1">Belongs to the protein disulfide isomerase family.</text>
</comment>
<name>A0AAJ7W883_CEPCN</name>
<dbReference type="GO" id="GO:0005783">
    <property type="term" value="C:endoplasmic reticulum"/>
    <property type="evidence" value="ECO:0007669"/>
    <property type="project" value="TreeGrafter"/>
</dbReference>
<dbReference type="Gene3D" id="3.40.30.10">
    <property type="entry name" value="Glutaredoxin"/>
    <property type="match status" value="1"/>
</dbReference>
<accession>A0AAJ7W883</accession>
<dbReference type="GO" id="GO:0003756">
    <property type="term" value="F:protein disulfide isomerase activity"/>
    <property type="evidence" value="ECO:0007669"/>
    <property type="project" value="TreeGrafter"/>
</dbReference>
<evidence type="ECO:0000313" key="6">
    <source>
        <dbReference type="RefSeq" id="XP_024947466.1"/>
    </source>
</evidence>
<dbReference type="KEGG" id="ccin:107274446"/>
<evidence type="ECO:0000313" key="5">
    <source>
        <dbReference type="Proteomes" id="UP000694920"/>
    </source>
</evidence>
<dbReference type="RefSeq" id="XP_024947466.1">
    <property type="nucleotide sequence ID" value="XM_025091698.1"/>
</dbReference>
<evidence type="ECO:0000259" key="4">
    <source>
        <dbReference type="PROSITE" id="PS51352"/>
    </source>
</evidence>
<reference evidence="6" key="1">
    <citation type="submission" date="2025-08" db="UniProtKB">
        <authorList>
            <consortium name="RefSeq"/>
        </authorList>
    </citation>
    <scope>IDENTIFICATION</scope>
</reference>
<dbReference type="PROSITE" id="PS51352">
    <property type="entry name" value="THIOREDOXIN_2"/>
    <property type="match status" value="1"/>
</dbReference>
<dbReference type="SUPFAM" id="SSF52833">
    <property type="entry name" value="Thioredoxin-like"/>
    <property type="match status" value="1"/>
</dbReference>
<evidence type="ECO:0000256" key="1">
    <source>
        <dbReference type="ARBA" id="ARBA00006347"/>
    </source>
</evidence>
<dbReference type="PANTHER" id="PTHR45672">
    <property type="entry name" value="PROTEIN DISULFIDE-ISOMERASE C17H9.14C-RELATED"/>
    <property type="match status" value="1"/>
</dbReference>
<evidence type="ECO:0000256" key="3">
    <source>
        <dbReference type="SAM" id="SignalP"/>
    </source>
</evidence>
<dbReference type="InterPro" id="IPR051063">
    <property type="entry name" value="PDI"/>
</dbReference>
<sequence>MLEKGICVLFLVLAQIAFAQEKDAHIVQYTEETFPKEIVKKNHFVMFYVPWCGHSMRLAPIWEQLAETLNKNGDSRVQIGKVDCITHRPVCSDQDITEYPTLKFFKVGESKGTKFRGARDVPTLIAFIDEQLNNTVTVSIMFSIRSYLFNFDRILRLLSSWF</sequence>
<proteinExistence type="inferred from homology"/>
<dbReference type="Proteomes" id="UP000694920">
    <property type="component" value="Unplaced"/>
</dbReference>
<dbReference type="AlphaFoldDB" id="A0AAJ7W883"/>
<keyword evidence="2 3" id="KW-0732">Signal</keyword>
<feature type="chain" id="PRO_5042590951" evidence="3">
    <location>
        <begin position="20"/>
        <end position="162"/>
    </location>
</feature>
<evidence type="ECO:0000256" key="2">
    <source>
        <dbReference type="ARBA" id="ARBA00022729"/>
    </source>
</evidence>
<keyword evidence="5" id="KW-1185">Reference proteome</keyword>
<dbReference type="PANTHER" id="PTHR45672:SF3">
    <property type="entry name" value="THIOREDOXIN DOMAIN-CONTAINING PROTEIN 5"/>
    <property type="match status" value="1"/>
</dbReference>
<feature type="domain" description="Thioredoxin" evidence="4">
    <location>
        <begin position="8"/>
        <end position="133"/>
    </location>
</feature>